<keyword evidence="4" id="KW-1185">Reference proteome</keyword>
<reference evidence="3 4" key="1">
    <citation type="journal article" date="2014" name="Genome Announc.">
        <title>Draft Genome Sequence of Petroleum Oil-Degrading Marine Bacterium Pseudomonas taeanensis Strain MS-3, Isolated from a Crude Oil-Contaminated Seashore.</title>
        <authorList>
            <person name="Lee S.Y."/>
            <person name="Kim S.H."/>
            <person name="Lee D.G."/>
            <person name="Shin S."/>
            <person name="Yun S.H."/>
            <person name="Choi C.W."/>
            <person name="Chung Y.H."/>
            <person name="Choi J.S."/>
            <person name="Kahng H.Y."/>
            <person name="Kim S.I."/>
        </authorList>
    </citation>
    <scope>NUCLEOTIDE SEQUENCE [LARGE SCALE GENOMIC DNA]</scope>
    <source>
        <strain evidence="3 4">MS-3</strain>
    </source>
</reference>
<dbReference type="PRINTS" id="PR00411">
    <property type="entry name" value="PNDRDTASEI"/>
</dbReference>
<evidence type="ECO:0000313" key="4">
    <source>
        <dbReference type="Proteomes" id="UP000030063"/>
    </source>
</evidence>
<dbReference type="Gene3D" id="1.10.10.1100">
    <property type="entry name" value="BFD-like [2Fe-2S]-binding domain"/>
    <property type="match status" value="1"/>
</dbReference>
<dbReference type="PANTHER" id="PTHR42949:SF3">
    <property type="entry name" value="ANAEROBIC GLYCEROL-3-PHOSPHATE DEHYDROGENASE SUBUNIT B"/>
    <property type="match status" value="1"/>
</dbReference>
<dbReference type="InterPro" id="IPR041854">
    <property type="entry name" value="BFD-like_2Fe2S-bd_dom_sf"/>
</dbReference>
<dbReference type="InterPro" id="IPR023753">
    <property type="entry name" value="FAD/NAD-binding_dom"/>
</dbReference>
<feature type="domain" description="FAD/NAD(P)-binding" evidence="2">
    <location>
        <begin position="5"/>
        <end position="289"/>
    </location>
</feature>
<protein>
    <submittedName>
        <fullName evidence="3">Pyridine nucleotide-disulfide oxidoreductase</fullName>
    </submittedName>
</protein>
<dbReference type="RefSeq" id="WP_025164832.1">
    <property type="nucleotide sequence ID" value="NZ_AWSQ01000002.1"/>
</dbReference>
<dbReference type="GO" id="GO:0016491">
    <property type="term" value="F:oxidoreductase activity"/>
    <property type="evidence" value="ECO:0007669"/>
    <property type="project" value="UniProtKB-KW"/>
</dbReference>
<dbReference type="PRINTS" id="PR00368">
    <property type="entry name" value="FADPNR"/>
</dbReference>
<accession>A0A0A1YKV6</accession>
<dbReference type="Pfam" id="PF07992">
    <property type="entry name" value="Pyr_redox_2"/>
    <property type="match status" value="1"/>
</dbReference>
<dbReference type="SUPFAM" id="SSF51905">
    <property type="entry name" value="FAD/NAD(P)-binding domain"/>
    <property type="match status" value="1"/>
</dbReference>
<gene>
    <name evidence="3" type="ORF">TMS3_0108685</name>
</gene>
<dbReference type="InterPro" id="IPR036188">
    <property type="entry name" value="FAD/NAD-bd_sf"/>
</dbReference>
<evidence type="ECO:0000259" key="2">
    <source>
        <dbReference type="Pfam" id="PF07992"/>
    </source>
</evidence>
<dbReference type="InterPro" id="IPR017224">
    <property type="entry name" value="Opine_Oxase_asu/HCN_bsu"/>
</dbReference>
<evidence type="ECO:0000256" key="1">
    <source>
        <dbReference type="ARBA" id="ARBA00023002"/>
    </source>
</evidence>
<keyword evidence="1" id="KW-0560">Oxidoreductase</keyword>
<dbReference type="Gene3D" id="3.50.50.60">
    <property type="entry name" value="FAD/NAD(P)-binding domain"/>
    <property type="match status" value="2"/>
</dbReference>
<sequence length="419" mass="43983">MNEDFDLLIIGAGPAGMAAALAAAPSGLRIGVIDDNPLPGGQIWRDGVHAHLPANARRHRAALAAAENIRLFSATRVVAIAGPQQLLLEDDERAWRAHYAKLILCTGARELLLPFPGWTLPGVTGAGGLQALIKGGVPVAGERLVIAGSGPLLLASAASAKQAGAKVLRIAEQAPPAALAAFALQLPRWPSKLLQALQLFDASYRSNSHVLAALGEERLEAVRLQQNGKLVEIPCKRLACGFGLLPNTHLGQALGCRIAGQAIAVDQWQACSLSDHYAAGECTGFGGSELALIEGAIAGHSAIGAQAKARALWPQRQHWQAFADRLGRSFALDPRLKQLAAADTLVCRCEDVSYGEIAGCSGWVDAKLHSRCGMGACQGRICGGATQFLFDWPTPTPRPPLSPARIESLLQLAEPDEAG</sequence>
<name>A0A0A1YKV6_9PSED</name>
<dbReference type="eggNOG" id="COG0446">
    <property type="taxonomic scope" value="Bacteria"/>
</dbReference>
<organism evidence="3 4">
    <name type="scientific">Pseudomonas taeanensis MS-3</name>
    <dbReference type="NCBI Taxonomy" id="1395571"/>
    <lineage>
        <taxon>Bacteria</taxon>
        <taxon>Pseudomonadati</taxon>
        <taxon>Pseudomonadota</taxon>
        <taxon>Gammaproteobacteria</taxon>
        <taxon>Pseudomonadales</taxon>
        <taxon>Pseudomonadaceae</taxon>
        <taxon>Pseudomonas</taxon>
    </lineage>
</organism>
<dbReference type="OrthoDB" id="9801699at2"/>
<dbReference type="InterPro" id="IPR051691">
    <property type="entry name" value="Metab_Enz_Cyan_OpOx_G3PDH"/>
</dbReference>
<dbReference type="Proteomes" id="UP000030063">
    <property type="component" value="Unassembled WGS sequence"/>
</dbReference>
<proteinExistence type="predicted"/>
<evidence type="ECO:0000313" key="3">
    <source>
        <dbReference type="EMBL" id="KFX69588.1"/>
    </source>
</evidence>
<dbReference type="EMBL" id="AWSQ01000002">
    <property type="protein sequence ID" value="KFX69588.1"/>
    <property type="molecule type" value="Genomic_DNA"/>
</dbReference>
<comment type="caution">
    <text evidence="3">The sequence shown here is derived from an EMBL/GenBank/DDBJ whole genome shotgun (WGS) entry which is preliminary data.</text>
</comment>
<dbReference type="STRING" id="1395571.TMS3_0108685"/>
<dbReference type="AlphaFoldDB" id="A0A0A1YKV6"/>
<dbReference type="PANTHER" id="PTHR42949">
    <property type="entry name" value="ANAEROBIC GLYCEROL-3-PHOSPHATE DEHYDROGENASE SUBUNIT B"/>
    <property type="match status" value="1"/>
</dbReference>
<dbReference type="PIRSF" id="PIRSF037495">
    <property type="entry name" value="Opine_OX_OoxA/HcnB"/>
    <property type="match status" value="1"/>
</dbReference>